<dbReference type="EC" id="1.1.5.4" evidence="7"/>
<keyword evidence="4" id="KW-0285">Flavoprotein</keyword>
<keyword evidence="6 7" id="KW-0560">Oxidoreductase</keyword>
<keyword evidence="5" id="KW-0274">FAD</keyword>
<dbReference type="EMBL" id="UOFM01000193">
    <property type="protein sequence ID" value="VAW76758.1"/>
    <property type="molecule type" value="Genomic_DNA"/>
</dbReference>
<dbReference type="Pfam" id="PF06039">
    <property type="entry name" value="Mqo"/>
    <property type="match status" value="1"/>
</dbReference>
<dbReference type="GO" id="GO:0005737">
    <property type="term" value="C:cytoplasm"/>
    <property type="evidence" value="ECO:0007669"/>
    <property type="project" value="TreeGrafter"/>
</dbReference>
<dbReference type="GO" id="GO:0047545">
    <property type="term" value="F:(S)-2-hydroxyglutarate dehydrogenase activity"/>
    <property type="evidence" value="ECO:0007669"/>
    <property type="project" value="TreeGrafter"/>
</dbReference>
<protein>
    <submittedName>
        <fullName evidence="7">Malate:quinone oxidoreductase</fullName>
        <ecNumber evidence="7">1.1.5.4</ecNumber>
    </submittedName>
</protein>
<name>A0A3B0Y7M1_9ZZZZ</name>
<dbReference type="PANTHER" id="PTHR43104:SF2">
    <property type="entry name" value="L-2-HYDROXYGLUTARATE DEHYDROGENASE, MITOCHONDRIAL"/>
    <property type="match status" value="1"/>
</dbReference>
<evidence type="ECO:0000256" key="6">
    <source>
        <dbReference type="ARBA" id="ARBA00023002"/>
    </source>
</evidence>
<evidence type="ECO:0000256" key="2">
    <source>
        <dbReference type="ARBA" id="ARBA00005163"/>
    </source>
</evidence>
<dbReference type="PANTHER" id="PTHR43104">
    <property type="entry name" value="L-2-HYDROXYGLUTARATE DEHYDROGENASE, MITOCHONDRIAL"/>
    <property type="match status" value="1"/>
</dbReference>
<evidence type="ECO:0000256" key="1">
    <source>
        <dbReference type="ARBA" id="ARBA00001974"/>
    </source>
</evidence>
<dbReference type="GO" id="GO:0008924">
    <property type="term" value="F:L-malate dehydrogenase (quinone) activity"/>
    <property type="evidence" value="ECO:0007669"/>
    <property type="project" value="UniProtKB-EC"/>
</dbReference>
<dbReference type="GO" id="GO:0006099">
    <property type="term" value="P:tricarboxylic acid cycle"/>
    <property type="evidence" value="ECO:0007669"/>
    <property type="project" value="UniProtKB-UniPathway"/>
</dbReference>
<dbReference type="Gene3D" id="3.30.9.10">
    <property type="entry name" value="D-Amino Acid Oxidase, subunit A, domain 2"/>
    <property type="match status" value="1"/>
</dbReference>
<dbReference type="AlphaFoldDB" id="A0A3B0Y7M1"/>
<comment type="cofactor">
    <cofactor evidence="1">
        <name>FAD</name>
        <dbReference type="ChEBI" id="CHEBI:57692"/>
    </cofactor>
</comment>
<dbReference type="InterPro" id="IPR006231">
    <property type="entry name" value="MQO"/>
</dbReference>
<gene>
    <name evidence="7" type="ORF">MNBD_GAMMA14-1987</name>
</gene>
<evidence type="ECO:0000256" key="4">
    <source>
        <dbReference type="ARBA" id="ARBA00022630"/>
    </source>
</evidence>
<sequence>MGSHQYDLLIIGAGVSGTALLYEAAKFTDIQHIGVIEKYAAPARVNSLSSNNSQTLHCGDIETNYTLEKALKVQRAASMLAKYCLSQPDKDHLIYAYSKMVLGVGEKECQLLRERFEVFGPHYPKLQLLEKKDIARIEPAVVTLANGRIREEAIVALGSTDEYTAVNFEALSRSFVRQAQAVEGKTIDIHYNETVHHIKIEDDRFLVETNGICYQTRSLVVCAGGHSLMLAQDLGYGLHYSCLPVAGSYYFTPQNLNGKVYTVQNDKLPFAAIHGDPDVLVPGKTRFGPTALILPILERYNYRTMPDFLRVFRFDRRVAKVLWDLFRVPDIRNYMLKNILFEIPVIRKFLFLRDVRKIIPALRWRDLTFARKVGGIRPQLIDKTKCVLLMGEAKINPGNGVIFNMTPSPGGTSCMENAEIDMRIVAKHLGATIDEEALRRELLGEDHEHGEEDFTGRLLDDSEEPAGLLKRFVRRFRK</sequence>
<evidence type="ECO:0000256" key="5">
    <source>
        <dbReference type="ARBA" id="ARBA00022827"/>
    </source>
</evidence>
<dbReference type="Gene3D" id="3.50.50.60">
    <property type="entry name" value="FAD/NAD(P)-binding domain"/>
    <property type="match status" value="1"/>
</dbReference>
<dbReference type="SUPFAM" id="SSF51905">
    <property type="entry name" value="FAD/NAD(P)-binding domain"/>
    <property type="match status" value="1"/>
</dbReference>
<dbReference type="UniPathway" id="UPA00223"/>
<dbReference type="InterPro" id="IPR036188">
    <property type="entry name" value="FAD/NAD-bd_sf"/>
</dbReference>
<organism evidence="7">
    <name type="scientific">hydrothermal vent metagenome</name>
    <dbReference type="NCBI Taxonomy" id="652676"/>
    <lineage>
        <taxon>unclassified sequences</taxon>
        <taxon>metagenomes</taxon>
        <taxon>ecological metagenomes</taxon>
    </lineage>
</organism>
<proteinExistence type="predicted"/>
<evidence type="ECO:0000313" key="7">
    <source>
        <dbReference type="EMBL" id="VAW76758.1"/>
    </source>
</evidence>
<comment type="pathway">
    <text evidence="2">Carbohydrate metabolism; tricarboxylic acid cycle.</text>
</comment>
<evidence type="ECO:0000256" key="3">
    <source>
        <dbReference type="ARBA" id="ARBA00022532"/>
    </source>
</evidence>
<keyword evidence="3" id="KW-0816">Tricarboxylic acid cycle</keyword>
<reference evidence="7" key="1">
    <citation type="submission" date="2018-06" db="EMBL/GenBank/DDBJ databases">
        <authorList>
            <person name="Zhirakovskaya E."/>
        </authorList>
    </citation>
    <scope>NUCLEOTIDE SEQUENCE</scope>
</reference>
<accession>A0A3B0Y7M1</accession>